<feature type="compositionally biased region" description="Low complexity" evidence="1">
    <location>
        <begin position="42"/>
        <end position="51"/>
    </location>
</feature>
<feature type="chain" id="PRO_5045904309" evidence="3">
    <location>
        <begin position="32"/>
        <end position="434"/>
    </location>
</feature>
<evidence type="ECO:0000259" key="4">
    <source>
        <dbReference type="Pfam" id="PF00768"/>
    </source>
</evidence>
<comment type="caution">
    <text evidence="5">The sequence shown here is derived from an EMBL/GenBank/DDBJ whole genome shotgun (WGS) entry which is preliminary data.</text>
</comment>
<keyword evidence="2" id="KW-0472">Membrane</keyword>
<dbReference type="InterPro" id="IPR012338">
    <property type="entry name" value="Beta-lactam/transpept-like"/>
</dbReference>
<dbReference type="Pfam" id="PF00768">
    <property type="entry name" value="Peptidase_S11"/>
    <property type="match status" value="1"/>
</dbReference>
<feature type="region of interest" description="Disordered" evidence="1">
    <location>
        <begin position="410"/>
        <end position="434"/>
    </location>
</feature>
<keyword evidence="6" id="KW-1185">Reference proteome</keyword>
<protein>
    <submittedName>
        <fullName evidence="5">DUF5136 domain-containing protein</fullName>
    </submittedName>
</protein>
<feature type="transmembrane region" description="Helical" evidence="2">
    <location>
        <begin position="381"/>
        <end position="404"/>
    </location>
</feature>
<feature type="region of interest" description="Disordered" evidence="1">
    <location>
        <begin position="249"/>
        <end position="276"/>
    </location>
</feature>
<dbReference type="RefSeq" id="WP_344596617.1">
    <property type="nucleotide sequence ID" value="NZ_BAAARW010000038.1"/>
</dbReference>
<keyword evidence="2" id="KW-0812">Transmembrane</keyword>
<evidence type="ECO:0000256" key="1">
    <source>
        <dbReference type="SAM" id="MobiDB-lite"/>
    </source>
</evidence>
<evidence type="ECO:0000313" key="5">
    <source>
        <dbReference type="EMBL" id="GAA2451174.1"/>
    </source>
</evidence>
<gene>
    <name evidence="5" type="ORF">GCM10010191_81540</name>
</gene>
<reference evidence="6" key="1">
    <citation type="journal article" date="2019" name="Int. J. Syst. Evol. Microbiol.">
        <title>The Global Catalogue of Microorganisms (GCM) 10K type strain sequencing project: providing services to taxonomists for standard genome sequencing and annotation.</title>
        <authorList>
            <consortium name="The Broad Institute Genomics Platform"/>
            <consortium name="The Broad Institute Genome Sequencing Center for Infectious Disease"/>
            <person name="Wu L."/>
            <person name="Ma J."/>
        </authorList>
    </citation>
    <scope>NUCLEOTIDE SEQUENCE [LARGE SCALE GENOMIC DNA]</scope>
    <source>
        <strain evidence="6">JCM 3325</strain>
    </source>
</reference>
<proteinExistence type="predicted"/>
<evidence type="ECO:0000256" key="3">
    <source>
        <dbReference type="SAM" id="SignalP"/>
    </source>
</evidence>
<evidence type="ECO:0000256" key="2">
    <source>
        <dbReference type="SAM" id="Phobius"/>
    </source>
</evidence>
<dbReference type="PANTHER" id="PTHR21581:SF33">
    <property type="entry name" value="D-ALANYL-D-ALANINE CARBOXYPEPTIDASE DACB"/>
    <property type="match status" value="1"/>
</dbReference>
<dbReference type="Proteomes" id="UP001501231">
    <property type="component" value="Unassembled WGS sequence"/>
</dbReference>
<evidence type="ECO:0000313" key="6">
    <source>
        <dbReference type="Proteomes" id="UP001501231"/>
    </source>
</evidence>
<dbReference type="Gene3D" id="3.40.710.10">
    <property type="entry name" value="DD-peptidase/beta-lactamase superfamily"/>
    <property type="match status" value="1"/>
</dbReference>
<dbReference type="SUPFAM" id="SSF56601">
    <property type="entry name" value="beta-lactamase/transpeptidase-like"/>
    <property type="match status" value="1"/>
</dbReference>
<dbReference type="EMBL" id="BAAARW010000038">
    <property type="protein sequence ID" value="GAA2451174.1"/>
    <property type="molecule type" value="Genomic_DNA"/>
</dbReference>
<dbReference type="InterPro" id="IPR001967">
    <property type="entry name" value="Peptidase_S11_N"/>
</dbReference>
<accession>A0ABP5XBA4</accession>
<organism evidence="5 6">
    <name type="scientific">Actinomadura vinacea</name>
    <dbReference type="NCBI Taxonomy" id="115336"/>
    <lineage>
        <taxon>Bacteria</taxon>
        <taxon>Bacillati</taxon>
        <taxon>Actinomycetota</taxon>
        <taxon>Actinomycetes</taxon>
        <taxon>Streptosporangiales</taxon>
        <taxon>Thermomonosporaceae</taxon>
        <taxon>Actinomadura</taxon>
    </lineage>
</organism>
<keyword evidence="3" id="KW-0732">Signal</keyword>
<feature type="compositionally biased region" description="Acidic residues" evidence="1">
    <location>
        <begin position="414"/>
        <end position="425"/>
    </location>
</feature>
<dbReference type="PANTHER" id="PTHR21581">
    <property type="entry name" value="D-ALANYL-D-ALANINE CARBOXYPEPTIDASE"/>
    <property type="match status" value="1"/>
</dbReference>
<feature type="signal peptide" evidence="3">
    <location>
        <begin position="1"/>
        <end position="31"/>
    </location>
</feature>
<sequence length="434" mass="44991">MRRSGRSAAALAVPLVTASLTAPLDAPAAHAAPDGVPGGLPGRLPGAGRAPDPAKPKEPVGGARLGGKGVIVNQAAGVPAAPKIGASSWLIADAGSGQVLAAKDPHGQYLPASTIKTLTTLALVRKLNPAQLVRPTQATCDVEGTKVGMTTKMQYKVSDMFYALMMMSANDAALGLSQANGGVQKTLADMNAEARRINAHDTLAGSPNGLDKDLGLTVKTQHTSAYDLALILREGLKVPDFRKYTETIDHDFPAPPTKKERKRGKKTGGYPIHTHNRMLPGQSQAYKGMIGGKNGYTVASRQTFVAAAERGGRTIVISLMRADEQPTRPAAELLDWGFAASGKVQPVGTLVPPGDLNPPKKHAPNAHKLLPTNPVTGDDSAGGWGLLVAGGAAAVGVAGGVLVLDMRRRRAEASDDVPPEPDDTPPEPVGADER</sequence>
<feature type="region of interest" description="Disordered" evidence="1">
    <location>
        <begin position="31"/>
        <end position="65"/>
    </location>
</feature>
<name>A0ABP5XBA4_9ACTN</name>
<keyword evidence="2" id="KW-1133">Transmembrane helix</keyword>
<feature type="domain" description="Peptidase S11 D-alanyl-D-alanine carboxypeptidase A N-terminal" evidence="4">
    <location>
        <begin position="79"/>
        <end position="322"/>
    </location>
</feature>